<evidence type="ECO:0000313" key="2">
    <source>
        <dbReference type="Proteomes" id="UP000256686"/>
    </source>
</evidence>
<dbReference type="Gene3D" id="1.10.8.340">
    <property type="entry name" value="PG0816-like"/>
    <property type="match status" value="1"/>
</dbReference>
<accession>A0A3D9C8E6</accession>
<proteinExistence type="predicted"/>
<dbReference type="EMBL" id="QNVT01000012">
    <property type="protein sequence ID" value="REC61856.1"/>
    <property type="molecule type" value="Genomic_DNA"/>
</dbReference>
<evidence type="ECO:0000313" key="1">
    <source>
        <dbReference type="EMBL" id="REC61856.1"/>
    </source>
</evidence>
<comment type="caution">
    <text evidence="1">The sequence shown here is derived from an EMBL/GenBank/DDBJ whole genome shotgun (WGS) entry which is preliminary data.</text>
</comment>
<evidence type="ECO:0008006" key="3">
    <source>
        <dbReference type="Google" id="ProtNLM"/>
    </source>
</evidence>
<protein>
    <recommendedName>
        <fullName evidence="3">DUF1896 domain-containing protein</fullName>
    </recommendedName>
</protein>
<dbReference type="Proteomes" id="UP000256686">
    <property type="component" value="Unassembled WGS sequence"/>
</dbReference>
<dbReference type="Pfam" id="PF08989">
    <property type="entry name" value="DUF1896"/>
    <property type="match status" value="1"/>
</dbReference>
<organism evidence="1 2">
    <name type="scientific">Chryseobacterium pennae</name>
    <dbReference type="NCBI Taxonomy" id="2258962"/>
    <lineage>
        <taxon>Bacteria</taxon>
        <taxon>Pseudomonadati</taxon>
        <taxon>Bacteroidota</taxon>
        <taxon>Flavobacteriia</taxon>
        <taxon>Flavobacteriales</taxon>
        <taxon>Weeksellaceae</taxon>
        <taxon>Chryseobacterium group</taxon>
        <taxon>Chryseobacterium</taxon>
    </lineage>
</organism>
<dbReference type="InterPro" id="IPR015082">
    <property type="entry name" value="DUF1896"/>
</dbReference>
<dbReference type="AlphaFoldDB" id="A0A3D9C8E6"/>
<sequence>MKKEQKDFSYFQLKLREHIDSSFPDRSNDTKFIEQRARWAANAYEGAFRSGNPIPECEEIANSILFEGLHFSKFDSLFDVLTYEFADLFFEFEHRDFALKILPECQEVFAKYDLVDDFAYTTEYDFLYTELTGFIAIWIENNGIR</sequence>
<dbReference type="Gene3D" id="1.10.8.330">
    <property type="entry name" value="PG0816-like"/>
    <property type="match status" value="1"/>
</dbReference>
<keyword evidence="2" id="KW-1185">Reference proteome</keyword>
<dbReference type="SUPFAM" id="SSF140753">
    <property type="entry name" value="PG0816-like"/>
    <property type="match status" value="1"/>
</dbReference>
<name>A0A3D9C8E6_9FLAO</name>
<gene>
    <name evidence="1" type="ORF">DRF65_14080</name>
</gene>
<dbReference type="InterPro" id="IPR036297">
    <property type="entry name" value="PG0816-like_sf"/>
</dbReference>
<reference evidence="2" key="1">
    <citation type="submission" date="2018-06" db="EMBL/GenBank/DDBJ databases">
        <authorList>
            <person name="Lum Nde A."/>
            <person name="Hugo C."/>
        </authorList>
    </citation>
    <scope>NUCLEOTIDE SEQUENCE [LARGE SCALE GENOMIC DNA]</scope>
    <source>
        <strain evidence="2">1_F178</strain>
    </source>
</reference>